<dbReference type="AlphaFoldDB" id="A0AAN7BSE4"/>
<organism evidence="2 3">
    <name type="scientific">Podospora fimiseda</name>
    <dbReference type="NCBI Taxonomy" id="252190"/>
    <lineage>
        <taxon>Eukaryota</taxon>
        <taxon>Fungi</taxon>
        <taxon>Dikarya</taxon>
        <taxon>Ascomycota</taxon>
        <taxon>Pezizomycotina</taxon>
        <taxon>Sordariomycetes</taxon>
        <taxon>Sordariomycetidae</taxon>
        <taxon>Sordariales</taxon>
        <taxon>Podosporaceae</taxon>
        <taxon>Podospora</taxon>
    </lineage>
</organism>
<sequence length="183" mass="19275">MAVLDSFKFKYKIEGISSRVFDTEDEIDLTLKEFQTWVTNHHRLVGLVTIHLDTFQLTDPFATVYDILTTPENQILEVHSDKSIAVAVGGCAKAGQSFAQHGNLAVAMGGFATGGTVYEDGTLRGGKSIGGDAKGDYGTGGDAKGGMASSSHGGGARAGRSTGGDFQVSRTFGPLRVWTHSST</sequence>
<feature type="region of interest" description="Disordered" evidence="1">
    <location>
        <begin position="142"/>
        <end position="169"/>
    </location>
</feature>
<dbReference type="Proteomes" id="UP001301958">
    <property type="component" value="Unassembled WGS sequence"/>
</dbReference>
<gene>
    <name evidence="2" type="ORF">QBC38DRAFT_523881</name>
</gene>
<dbReference type="EMBL" id="MU865317">
    <property type="protein sequence ID" value="KAK4228611.1"/>
    <property type="molecule type" value="Genomic_DNA"/>
</dbReference>
<evidence type="ECO:0000313" key="3">
    <source>
        <dbReference type="Proteomes" id="UP001301958"/>
    </source>
</evidence>
<reference evidence="2" key="2">
    <citation type="submission" date="2023-05" db="EMBL/GenBank/DDBJ databases">
        <authorList>
            <consortium name="Lawrence Berkeley National Laboratory"/>
            <person name="Steindorff A."/>
            <person name="Hensen N."/>
            <person name="Bonometti L."/>
            <person name="Westerberg I."/>
            <person name="Brannstrom I.O."/>
            <person name="Guillou S."/>
            <person name="Cros-Aarteil S."/>
            <person name="Calhoun S."/>
            <person name="Haridas S."/>
            <person name="Kuo A."/>
            <person name="Mondo S."/>
            <person name="Pangilinan J."/>
            <person name="Riley R."/>
            <person name="Labutti K."/>
            <person name="Andreopoulos B."/>
            <person name="Lipzen A."/>
            <person name="Chen C."/>
            <person name="Yanf M."/>
            <person name="Daum C."/>
            <person name="Ng V."/>
            <person name="Clum A."/>
            <person name="Ohm R."/>
            <person name="Martin F."/>
            <person name="Silar P."/>
            <person name="Natvig D."/>
            <person name="Lalanne C."/>
            <person name="Gautier V."/>
            <person name="Ament-Velasquez S.L."/>
            <person name="Kruys A."/>
            <person name="Hutchinson M.I."/>
            <person name="Powell A.J."/>
            <person name="Barry K."/>
            <person name="Miller A.N."/>
            <person name="Grigoriev I.V."/>
            <person name="Debuchy R."/>
            <person name="Gladieux P."/>
            <person name="Thoren M.H."/>
            <person name="Johannesson H."/>
        </authorList>
    </citation>
    <scope>NUCLEOTIDE SEQUENCE</scope>
    <source>
        <strain evidence="2">CBS 990.96</strain>
    </source>
</reference>
<name>A0AAN7BSE4_9PEZI</name>
<accession>A0AAN7BSE4</accession>
<evidence type="ECO:0000313" key="2">
    <source>
        <dbReference type="EMBL" id="KAK4228611.1"/>
    </source>
</evidence>
<protein>
    <submittedName>
        <fullName evidence="2">Uncharacterized protein</fullName>
    </submittedName>
</protein>
<keyword evidence="3" id="KW-1185">Reference proteome</keyword>
<proteinExistence type="predicted"/>
<reference evidence="2" key="1">
    <citation type="journal article" date="2023" name="Mol. Phylogenet. Evol.">
        <title>Genome-scale phylogeny and comparative genomics of the fungal order Sordariales.</title>
        <authorList>
            <person name="Hensen N."/>
            <person name="Bonometti L."/>
            <person name="Westerberg I."/>
            <person name="Brannstrom I.O."/>
            <person name="Guillou S."/>
            <person name="Cros-Aarteil S."/>
            <person name="Calhoun S."/>
            <person name="Haridas S."/>
            <person name="Kuo A."/>
            <person name="Mondo S."/>
            <person name="Pangilinan J."/>
            <person name="Riley R."/>
            <person name="LaButti K."/>
            <person name="Andreopoulos B."/>
            <person name="Lipzen A."/>
            <person name="Chen C."/>
            <person name="Yan M."/>
            <person name="Daum C."/>
            <person name="Ng V."/>
            <person name="Clum A."/>
            <person name="Steindorff A."/>
            <person name="Ohm R.A."/>
            <person name="Martin F."/>
            <person name="Silar P."/>
            <person name="Natvig D.O."/>
            <person name="Lalanne C."/>
            <person name="Gautier V."/>
            <person name="Ament-Velasquez S.L."/>
            <person name="Kruys A."/>
            <person name="Hutchinson M.I."/>
            <person name="Powell A.J."/>
            <person name="Barry K."/>
            <person name="Miller A.N."/>
            <person name="Grigoriev I.V."/>
            <person name="Debuchy R."/>
            <person name="Gladieux P."/>
            <person name="Hiltunen Thoren M."/>
            <person name="Johannesson H."/>
        </authorList>
    </citation>
    <scope>NUCLEOTIDE SEQUENCE</scope>
    <source>
        <strain evidence="2">CBS 990.96</strain>
    </source>
</reference>
<evidence type="ECO:0000256" key="1">
    <source>
        <dbReference type="SAM" id="MobiDB-lite"/>
    </source>
</evidence>
<comment type="caution">
    <text evidence="2">The sequence shown here is derived from an EMBL/GenBank/DDBJ whole genome shotgun (WGS) entry which is preliminary data.</text>
</comment>